<evidence type="ECO:0000256" key="1">
    <source>
        <dbReference type="SAM" id="Phobius"/>
    </source>
</evidence>
<evidence type="ECO:0000313" key="3">
    <source>
        <dbReference type="Proteomes" id="UP000095237"/>
    </source>
</evidence>
<reference evidence="2 3" key="1">
    <citation type="submission" date="2015-11" db="EMBL/GenBank/DDBJ databases">
        <title>Evidence for parallel genomic evolution in an endosymbiosis of termite gut flagellates.</title>
        <authorList>
            <person name="Zheng H."/>
        </authorList>
    </citation>
    <scope>NUCLEOTIDE SEQUENCE [LARGE SCALE GENOMIC DNA]</scope>
    <source>
        <strain evidence="2 3">CET450</strain>
    </source>
</reference>
<dbReference type="PROSITE" id="PS51257">
    <property type="entry name" value="PROKAR_LIPOPROTEIN"/>
    <property type="match status" value="1"/>
</dbReference>
<comment type="caution">
    <text evidence="2">The sequence shown here is derived from an EMBL/GenBank/DDBJ whole genome shotgun (WGS) entry which is preliminary data.</text>
</comment>
<protein>
    <recommendedName>
        <fullName evidence="4">Lipoprotein</fullName>
    </recommendedName>
</protein>
<dbReference type="AlphaFoldDB" id="A0A1E5II00"/>
<name>A0A1E5II00_ENDTX</name>
<feature type="transmembrane region" description="Helical" evidence="1">
    <location>
        <begin position="50"/>
        <end position="72"/>
    </location>
</feature>
<keyword evidence="1" id="KW-0472">Membrane</keyword>
<keyword evidence="3" id="KW-1185">Reference proteome</keyword>
<keyword evidence="1" id="KW-1133">Transmembrane helix</keyword>
<proteinExistence type="predicted"/>
<organism evidence="2 3">
    <name type="scientific">Endomicrobium trichonymphae</name>
    <dbReference type="NCBI Taxonomy" id="1408204"/>
    <lineage>
        <taxon>Bacteria</taxon>
        <taxon>Pseudomonadati</taxon>
        <taxon>Elusimicrobiota</taxon>
        <taxon>Endomicrobiia</taxon>
        <taxon>Endomicrobiales</taxon>
        <taxon>Endomicrobiaceae</taxon>
        <taxon>Candidatus Endomicrobiellum</taxon>
    </lineage>
</organism>
<sequence>MSKILGTVLLIAILLTSCNKTQEVLIPKKDLQQEQVSQQVMQPMSKSYTAWRNAGGAYSKNFAIFAAMMIASKVCSVQYPQKEFLLPVIAVSVCTAQAYFFVSGLYYTAKGTYYSFTEKVQG</sequence>
<dbReference type="Proteomes" id="UP000095237">
    <property type="component" value="Unassembled WGS sequence"/>
</dbReference>
<evidence type="ECO:0008006" key="4">
    <source>
        <dbReference type="Google" id="ProtNLM"/>
    </source>
</evidence>
<evidence type="ECO:0000313" key="2">
    <source>
        <dbReference type="EMBL" id="OEG70119.1"/>
    </source>
</evidence>
<accession>A0A1E5II00</accession>
<gene>
    <name evidence="2" type="ORF">ATZ36_06070</name>
</gene>
<dbReference type="EMBL" id="LNVX01000464">
    <property type="protein sequence ID" value="OEG70119.1"/>
    <property type="molecule type" value="Genomic_DNA"/>
</dbReference>
<keyword evidence="1" id="KW-0812">Transmembrane</keyword>
<feature type="transmembrane region" description="Helical" evidence="1">
    <location>
        <begin position="84"/>
        <end position="107"/>
    </location>
</feature>